<sequence length="28" mass="3419">MFCTLLNVKLFSRRNNRCFTCYLCVEIM</sequence>
<dbReference type="AlphaFoldDB" id="A0A0A9CG35"/>
<organism evidence="1">
    <name type="scientific">Arundo donax</name>
    <name type="common">Giant reed</name>
    <name type="synonym">Donax arundinaceus</name>
    <dbReference type="NCBI Taxonomy" id="35708"/>
    <lineage>
        <taxon>Eukaryota</taxon>
        <taxon>Viridiplantae</taxon>
        <taxon>Streptophyta</taxon>
        <taxon>Embryophyta</taxon>
        <taxon>Tracheophyta</taxon>
        <taxon>Spermatophyta</taxon>
        <taxon>Magnoliopsida</taxon>
        <taxon>Liliopsida</taxon>
        <taxon>Poales</taxon>
        <taxon>Poaceae</taxon>
        <taxon>PACMAD clade</taxon>
        <taxon>Arundinoideae</taxon>
        <taxon>Arundineae</taxon>
        <taxon>Arundo</taxon>
    </lineage>
</organism>
<accession>A0A0A9CG35</accession>
<name>A0A0A9CG35_ARUDO</name>
<proteinExistence type="predicted"/>
<reference evidence="1" key="2">
    <citation type="journal article" date="2015" name="Data Brief">
        <title>Shoot transcriptome of the giant reed, Arundo donax.</title>
        <authorList>
            <person name="Barrero R.A."/>
            <person name="Guerrero F.D."/>
            <person name="Moolhuijzen P."/>
            <person name="Goolsby J.A."/>
            <person name="Tidwell J."/>
            <person name="Bellgard S.E."/>
            <person name="Bellgard M.I."/>
        </authorList>
    </citation>
    <scope>NUCLEOTIDE SEQUENCE</scope>
    <source>
        <tissue evidence="1">Shoot tissue taken approximately 20 cm above the soil surface</tissue>
    </source>
</reference>
<dbReference type="EMBL" id="GBRH01224472">
    <property type="protein sequence ID" value="JAD73423.1"/>
    <property type="molecule type" value="Transcribed_RNA"/>
</dbReference>
<reference evidence="1" key="1">
    <citation type="submission" date="2014-09" db="EMBL/GenBank/DDBJ databases">
        <authorList>
            <person name="Magalhaes I.L.F."/>
            <person name="Oliveira U."/>
            <person name="Santos F.R."/>
            <person name="Vidigal T.H.D.A."/>
            <person name="Brescovit A.D."/>
            <person name="Santos A.J."/>
        </authorList>
    </citation>
    <scope>NUCLEOTIDE SEQUENCE</scope>
    <source>
        <tissue evidence="1">Shoot tissue taken approximately 20 cm above the soil surface</tissue>
    </source>
</reference>
<evidence type="ECO:0000313" key="1">
    <source>
        <dbReference type="EMBL" id="JAD73423.1"/>
    </source>
</evidence>
<protein>
    <submittedName>
        <fullName evidence="1">Uncharacterized protein</fullName>
    </submittedName>
</protein>